<dbReference type="Proteomes" id="UP000305939">
    <property type="component" value="Unassembled WGS sequence"/>
</dbReference>
<feature type="chain" id="PRO_5021032935" description="Ig-like domain-containing protein" evidence="2">
    <location>
        <begin position="22"/>
        <end position="948"/>
    </location>
</feature>
<feature type="signal peptide" evidence="2">
    <location>
        <begin position="1"/>
        <end position="21"/>
    </location>
</feature>
<accession>A0A4S3M0H1</accession>
<evidence type="ECO:0000313" key="5">
    <source>
        <dbReference type="Proteomes" id="UP000305939"/>
    </source>
</evidence>
<dbReference type="EMBL" id="SSMC01000003">
    <property type="protein sequence ID" value="THD66507.1"/>
    <property type="molecule type" value="Genomic_DNA"/>
</dbReference>
<feature type="compositionally biased region" description="Low complexity" evidence="1">
    <location>
        <begin position="36"/>
        <end position="47"/>
    </location>
</feature>
<dbReference type="InterPro" id="IPR022038">
    <property type="entry name" value="Ig-like_bact"/>
</dbReference>
<evidence type="ECO:0000256" key="1">
    <source>
        <dbReference type="SAM" id="MobiDB-lite"/>
    </source>
</evidence>
<dbReference type="AlphaFoldDB" id="A0A4S3M0H1"/>
<sequence length="948" mass="105294">MRTSFKTFLCLTSITVFLIFACSKDDDSQVAETPEEPVVVDTTPPTVSFSIGGTSGQNDSDGSQSETDTTTTVVGQQIEIVIEAEDAVGISRVEAYVNDTLAGSDNEPPFKITIDFNNYANKGKRLNKTQTEYNLKVSAYDLAENVSSVEQTVVVDTEIPIISEVSLENDALLTGANNQVTFIATDNEELALVEAFADDLPLDVIQDSTLYSFNLETSLLPDGIHSLLIAATDKVGLRAEYQMNFISDNIAPSVELTKLSSGSNPDSLSVVALPENPSDFPVVARYAALDVLAEDATGIREVSAYIENKLVATDTITPYELLLNLTNFNAKTDISQKSDTLYTLKIVSTDLVGLKDSISQQVYVDNIKPVISDLNLKNNQGLKGTVNAISFTATDNHLMGNAYAAIDGTALEVTKDSTGYQLNIDTSLISDGWHTLTITAKDEANNQAIKKVNFLSDNTPPEITVAGLTDNQILDTLFSAEVQAIDLTSLTDSISVSIANIILNSTTDDSLVLNFDPEGYQTGEQYIKITATDTLGNAVTDSIRTIIKRRLASIKVPFSFPDLFLDNRVFVSRESGELMDEAPLNPGEEVRLHAPGEFTQDEKFVLTFYRKETTNPNSQANLFSLFDLDRQNLVYVDLKTYPQTTPWESNRYALEGIENTDKIVTKSNTHSGVRSNNEFFISTSTYNDAQVPQTDFAYIYLHDQINNDYSISVLNKPLPVSDTIRKAEFSSTNVDRIPITFNNISKPFGIRLKGYTSEEAYQADQYHQLFYANVIMGNMPFLNGLHKYRTEVYTSTYYYVHESLPFSEYNEPGWGVDFTQAGNNVQLSLSGSGHNVGRGLFIQNQGDDIYYNWFVRFNSETRTSLTLPDLPESVSGTPFYTLFQNQQLILRELAITNYADLTGYNDYLHQIIRHNRNDHFKVSVSAESVFKVKNNEMPLLWTIERLPY</sequence>
<dbReference type="InterPro" id="IPR013783">
    <property type="entry name" value="Ig-like_fold"/>
</dbReference>
<organism evidence="4 5">
    <name type="scientific">Robertkochia marina</name>
    <dbReference type="NCBI Taxonomy" id="1227945"/>
    <lineage>
        <taxon>Bacteria</taxon>
        <taxon>Pseudomonadati</taxon>
        <taxon>Bacteroidota</taxon>
        <taxon>Flavobacteriia</taxon>
        <taxon>Flavobacteriales</taxon>
        <taxon>Flavobacteriaceae</taxon>
        <taxon>Robertkochia</taxon>
    </lineage>
</organism>
<keyword evidence="2" id="KW-0732">Signal</keyword>
<dbReference type="Gene3D" id="2.60.40.10">
    <property type="entry name" value="Immunoglobulins"/>
    <property type="match status" value="2"/>
</dbReference>
<feature type="compositionally biased region" description="Polar residues" evidence="1">
    <location>
        <begin position="48"/>
        <end position="71"/>
    </location>
</feature>
<comment type="caution">
    <text evidence="4">The sequence shown here is derived from an EMBL/GenBank/DDBJ whole genome shotgun (WGS) entry which is preliminary data.</text>
</comment>
<feature type="domain" description="Ig-like" evidence="3">
    <location>
        <begin position="420"/>
        <end position="519"/>
    </location>
</feature>
<reference evidence="4 5" key="1">
    <citation type="submission" date="2019-04" db="EMBL/GenBank/DDBJ databases">
        <title>Draft genome sequence of Robertkochia marina CC-AMO-30D.</title>
        <authorList>
            <person name="Hameed A."/>
            <person name="Lin S.-Y."/>
            <person name="Shahina M."/>
            <person name="Lai W.-A."/>
            <person name="Young C.-C."/>
        </authorList>
    </citation>
    <scope>NUCLEOTIDE SEQUENCE [LARGE SCALE GENOMIC DNA]</scope>
    <source>
        <strain evidence="4 5">CC-AMO-30D</strain>
    </source>
</reference>
<dbReference type="PROSITE" id="PS51257">
    <property type="entry name" value="PROKAR_LIPOPROTEIN"/>
    <property type="match status" value="1"/>
</dbReference>
<keyword evidence="5" id="KW-1185">Reference proteome</keyword>
<dbReference type="Pfam" id="PF13750">
    <property type="entry name" value="Big_3_3"/>
    <property type="match status" value="1"/>
</dbReference>
<dbReference type="RefSeq" id="WP_136336579.1">
    <property type="nucleotide sequence ID" value="NZ_QXMP01000003.1"/>
</dbReference>
<evidence type="ECO:0000313" key="4">
    <source>
        <dbReference type="EMBL" id="THD66507.1"/>
    </source>
</evidence>
<evidence type="ECO:0000259" key="3">
    <source>
        <dbReference type="Pfam" id="PF13750"/>
    </source>
</evidence>
<name>A0A4S3M0H1_9FLAO</name>
<evidence type="ECO:0000256" key="2">
    <source>
        <dbReference type="SAM" id="SignalP"/>
    </source>
</evidence>
<proteinExistence type="predicted"/>
<gene>
    <name evidence="4" type="ORF">E7Z59_11945</name>
</gene>
<dbReference type="OrthoDB" id="1179649at2"/>
<protein>
    <recommendedName>
        <fullName evidence="3">Ig-like domain-containing protein</fullName>
    </recommendedName>
</protein>
<feature type="region of interest" description="Disordered" evidence="1">
    <location>
        <begin position="32"/>
        <end position="71"/>
    </location>
</feature>
<dbReference type="Pfam" id="PF17957">
    <property type="entry name" value="Big_7"/>
    <property type="match status" value="1"/>
</dbReference>